<dbReference type="GO" id="GO:0009694">
    <property type="term" value="P:jasmonic acid metabolic process"/>
    <property type="evidence" value="ECO:0007669"/>
    <property type="project" value="TreeGrafter"/>
</dbReference>
<sequence length="254" mass="28102">MKAKTHHFVLVHGAGFGGWCWYKVADLLTKKGHTVSSLDMASEGIDCTDADKISTLEEYNKPLTDFLSGISSTDKVILVGHSAGGYNLSHAMERFPHKIASAVFVAAFMPLSGTTFSHSLNEVVSRIGSLKDTTFNHANGEENSPTSFKFGQLFSEQNLLQNSPSADKMLTKTLLKKFPLWQEALTYSNEKYGSVFRAYVVAKEDLAIVEELQRKMIADNPPQMVYEIEGSDHSAFFSCPDQLAQILVQISIHM</sequence>
<dbReference type="GO" id="GO:0009696">
    <property type="term" value="P:salicylic acid metabolic process"/>
    <property type="evidence" value="ECO:0007669"/>
    <property type="project" value="TreeGrafter"/>
</dbReference>
<reference evidence="3 4" key="1">
    <citation type="journal article" date="2021" name="Nat. Plants">
        <title>The Taxus genome provides insights into paclitaxel biosynthesis.</title>
        <authorList>
            <person name="Xiong X."/>
            <person name="Gou J."/>
            <person name="Liao Q."/>
            <person name="Li Y."/>
            <person name="Zhou Q."/>
            <person name="Bi G."/>
            <person name="Li C."/>
            <person name="Du R."/>
            <person name="Wang X."/>
            <person name="Sun T."/>
            <person name="Guo L."/>
            <person name="Liang H."/>
            <person name="Lu P."/>
            <person name="Wu Y."/>
            <person name="Zhang Z."/>
            <person name="Ro D.K."/>
            <person name="Shang Y."/>
            <person name="Huang S."/>
            <person name="Yan J."/>
        </authorList>
    </citation>
    <scope>NUCLEOTIDE SEQUENCE [LARGE SCALE GENOMIC DNA]</scope>
    <source>
        <strain evidence="3">Ta-2019</strain>
    </source>
</reference>
<dbReference type="GO" id="GO:0080031">
    <property type="term" value="F:methyl salicylate esterase activity"/>
    <property type="evidence" value="ECO:0007669"/>
    <property type="project" value="TreeGrafter"/>
</dbReference>
<comment type="caution">
    <text evidence="3">The sequence shown here is derived from an EMBL/GenBank/DDBJ whole genome shotgun (WGS) entry which is preliminary data.</text>
</comment>
<dbReference type="GO" id="GO:0080030">
    <property type="term" value="F:methyl indole-3-acetate esterase activity"/>
    <property type="evidence" value="ECO:0007669"/>
    <property type="project" value="TreeGrafter"/>
</dbReference>
<proteinExistence type="predicted"/>
<dbReference type="EMBL" id="JAHRHJ020000005">
    <property type="protein sequence ID" value="KAH9314095.1"/>
    <property type="molecule type" value="Genomic_DNA"/>
</dbReference>
<dbReference type="PANTHER" id="PTHR10992:SF1083">
    <property type="entry name" value="METHYLESTERASE 1"/>
    <property type="match status" value="1"/>
</dbReference>
<keyword evidence="4" id="KW-1185">Reference proteome</keyword>
<organism evidence="3 4">
    <name type="scientific">Taxus chinensis</name>
    <name type="common">Chinese yew</name>
    <name type="synonym">Taxus wallichiana var. chinensis</name>
    <dbReference type="NCBI Taxonomy" id="29808"/>
    <lineage>
        <taxon>Eukaryota</taxon>
        <taxon>Viridiplantae</taxon>
        <taxon>Streptophyta</taxon>
        <taxon>Embryophyta</taxon>
        <taxon>Tracheophyta</taxon>
        <taxon>Spermatophyta</taxon>
        <taxon>Pinopsida</taxon>
        <taxon>Pinidae</taxon>
        <taxon>Conifers II</taxon>
        <taxon>Cupressales</taxon>
        <taxon>Taxaceae</taxon>
        <taxon>Taxus</taxon>
    </lineage>
</organism>
<dbReference type="Proteomes" id="UP000824469">
    <property type="component" value="Unassembled WGS sequence"/>
</dbReference>
<evidence type="ECO:0000256" key="1">
    <source>
        <dbReference type="ARBA" id="ARBA00022801"/>
    </source>
</evidence>
<evidence type="ECO:0000259" key="2">
    <source>
        <dbReference type="Pfam" id="PF12697"/>
    </source>
</evidence>
<gene>
    <name evidence="3" type="ORF">KI387_022722</name>
</gene>
<keyword evidence="1" id="KW-0378">Hydrolase</keyword>
<dbReference type="PANTHER" id="PTHR10992">
    <property type="entry name" value="METHYLESTERASE FAMILY MEMBER"/>
    <property type="match status" value="1"/>
</dbReference>
<dbReference type="GO" id="GO:0080032">
    <property type="term" value="F:methyl jasmonate esterase activity"/>
    <property type="evidence" value="ECO:0007669"/>
    <property type="project" value="TreeGrafter"/>
</dbReference>
<evidence type="ECO:0000313" key="4">
    <source>
        <dbReference type="Proteomes" id="UP000824469"/>
    </source>
</evidence>
<dbReference type="InterPro" id="IPR045889">
    <property type="entry name" value="MES/HNL"/>
</dbReference>
<dbReference type="SUPFAM" id="SSF53474">
    <property type="entry name" value="alpha/beta-Hydrolases"/>
    <property type="match status" value="1"/>
</dbReference>
<evidence type="ECO:0000313" key="3">
    <source>
        <dbReference type="EMBL" id="KAH9314095.1"/>
    </source>
</evidence>
<dbReference type="AlphaFoldDB" id="A0AA38G1J1"/>
<protein>
    <recommendedName>
        <fullName evidence="2">AB hydrolase-1 domain-containing protein</fullName>
    </recommendedName>
</protein>
<feature type="domain" description="AB hydrolase-1" evidence="2">
    <location>
        <begin position="8"/>
        <end position="245"/>
    </location>
</feature>
<dbReference type="InterPro" id="IPR029058">
    <property type="entry name" value="AB_hydrolase_fold"/>
</dbReference>
<dbReference type="OMA" id="GGHCIAL"/>
<name>A0AA38G1J1_TAXCH</name>
<accession>A0AA38G1J1</accession>
<dbReference type="InterPro" id="IPR000073">
    <property type="entry name" value="AB_hydrolase_1"/>
</dbReference>
<dbReference type="Gene3D" id="3.40.50.1820">
    <property type="entry name" value="alpha/beta hydrolase"/>
    <property type="match status" value="1"/>
</dbReference>
<dbReference type="Pfam" id="PF12697">
    <property type="entry name" value="Abhydrolase_6"/>
    <property type="match status" value="1"/>
</dbReference>